<dbReference type="EMBL" id="QJKJ01003153">
    <property type="protein sequence ID" value="RDX99728.1"/>
    <property type="molecule type" value="Genomic_DNA"/>
</dbReference>
<accession>A0A371HAA2</accession>
<protein>
    <submittedName>
        <fullName evidence="1">Uncharacterized protein</fullName>
    </submittedName>
</protein>
<proteinExistence type="predicted"/>
<evidence type="ECO:0000313" key="2">
    <source>
        <dbReference type="Proteomes" id="UP000257109"/>
    </source>
</evidence>
<comment type="caution">
    <text evidence="1">The sequence shown here is derived from an EMBL/GenBank/DDBJ whole genome shotgun (WGS) entry which is preliminary data.</text>
</comment>
<feature type="non-terminal residue" evidence="1">
    <location>
        <position position="1"/>
    </location>
</feature>
<evidence type="ECO:0000313" key="1">
    <source>
        <dbReference type="EMBL" id="RDX99728.1"/>
    </source>
</evidence>
<organism evidence="1 2">
    <name type="scientific">Mucuna pruriens</name>
    <name type="common">Velvet bean</name>
    <name type="synonym">Dolichos pruriens</name>
    <dbReference type="NCBI Taxonomy" id="157652"/>
    <lineage>
        <taxon>Eukaryota</taxon>
        <taxon>Viridiplantae</taxon>
        <taxon>Streptophyta</taxon>
        <taxon>Embryophyta</taxon>
        <taxon>Tracheophyta</taxon>
        <taxon>Spermatophyta</taxon>
        <taxon>Magnoliopsida</taxon>
        <taxon>eudicotyledons</taxon>
        <taxon>Gunneridae</taxon>
        <taxon>Pentapetalae</taxon>
        <taxon>rosids</taxon>
        <taxon>fabids</taxon>
        <taxon>Fabales</taxon>
        <taxon>Fabaceae</taxon>
        <taxon>Papilionoideae</taxon>
        <taxon>50 kb inversion clade</taxon>
        <taxon>NPAAA clade</taxon>
        <taxon>indigoferoid/millettioid clade</taxon>
        <taxon>Phaseoleae</taxon>
        <taxon>Mucuna</taxon>
    </lineage>
</organism>
<keyword evidence="2" id="KW-1185">Reference proteome</keyword>
<gene>
    <name evidence="1" type="ORF">CR513_17192</name>
</gene>
<dbReference type="AlphaFoldDB" id="A0A371HAA2"/>
<sequence>MLLLHVVYYLINHMPPFVLDNQVSHSSLVHMFCPQSLSKSCLTLNLVPQMCLPGLSLVTKRLSFLSYSLSLLYFYRFLDGKNFEQWCIKMGVIFGFQEVLEVVKNDIQEVEVGVQEERVQNSLLDSSMCGFCHFEKIASANSAKKA</sequence>
<name>A0A371HAA2_MUCPR</name>
<reference evidence="1" key="1">
    <citation type="submission" date="2018-05" db="EMBL/GenBank/DDBJ databases">
        <title>Draft genome of Mucuna pruriens seed.</title>
        <authorList>
            <person name="Nnadi N.E."/>
            <person name="Vos R."/>
            <person name="Hasami M.H."/>
            <person name="Devisetty U.K."/>
            <person name="Aguiy J.C."/>
        </authorList>
    </citation>
    <scope>NUCLEOTIDE SEQUENCE [LARGE SCALE GENOMIC DNA]</scope>
    <source>
        <strain evidence="1">JCA_2017</strain>
    </source>
</reference>
<dbReference type="Proteomes" id="UP000257109">
    <property type="component" value="Unassembled WGS sequence"/>
</dbReference>